<evidence type="ECO:0000313" key="3">
    <source>
        <dbReference type="Proteomes" id="UP000589292"/>
    </source>
</evidence>
<accession>A0A7V8RAZ6</accession>
<feature type="transmembrane region" description="Helical" evidence="1">
    <location>
        <begin position="6"/>
        <end position="23"/>
    </location>
</feature>
<dbReference type="Proteomes" id="UP000589292">
    <property type="component" value="Unassembled WGS sequence"/>
</dbReference>
<feature type="transmembrane region" description="Helical" evidence="1">
    <location>
        <begin position="35"/>
        <end position="59"/>
    </location>
</feature>
<evidence type="ECO:0000256" key="1">
    <source>
        <dbReference type="SAM" id="Phobius"/>
    </source>
</evidence>
<comment type="caution">
    <text evidence="2">The sequence shown here is derived from an EMBL/GenBank/DDBJ whole genome shotgun (WGS) entry which is preliminary data.</text>
</comment>
<name>A0A7V8RAZ6_9SPHN</name>
<protein>
    <submittedName>
        <fullName evidence="2">DUF4281 domain-containing protein</fullName>
    </submittedName>
</protein>
<feature type="transmembrane region" description="Helical" evidence="1">
    <location>
        <begin position="120"/>
        <end position="142"/>
    </location>
</feature>
<dbReference type="AlphaFoldDB" id="A0A7V8RAZ6"/>
<feature type="transmembrane region" description="Helical" evidence="1">
    <location>
        <begin position="79"/>
        <end position="100"/>
    </location>
</feature>
<reference evidence="2 3" key="1">
    <citation type="journal article" date="1994" name="Int. J. Syst. Bacteriol.">
        <title>Phylogenetic positions of novel aerobic, bacteriochlorophyll a-containing bacteria and description of Roseococcus thiosulfatophilus gen. nov., sp. nov., Erythromicrobium ramosum gen. nov., sp. nov., and Erythrobacter litoralis sp. nov.</title>
        <authorList>
            <person name="Yurkov V."/>
            <person name="Stackebrandt E."/>
            <person name="Holmes A."/>
            <person name="Fuerst J.A."/>
            <person name="Hugenholtz P."/>
            <person name="Golecki J."/>
            <person name="Gad'on N."/>
            <person name="Gorlenko V.M."/>
            <person name="Kompantseva E.I."/>
            <person name="Drews G."/>
        </authorList>
    </citation>
    <scope>NUCLEOTIDE SEQUENCE [LARGE SCALE GENOMIC DNA]</scope>
    <source>
        <strain evidence="2 3">KR-99</strain>
    </source>
</reference>
<dbReference type="Pfam" id="PF14108">
    <property type="entry name" value="ABA4-like"/>
    <property type="match status" value="1"/>
</dbReference>
<sequence length="153" mass="16690">MWEQIFGIANLVAMIAWAVLILAPRRDIVMHSLFFGPIFLLALGYATGLTLVLTGIVPTDGGADFSTIEGVRSIFASDAGVTIGWVHYLTFDLFVGLWIARNADAHGLATLKGRLIQAPILFFTFAAGPFGLALYIVLRMILWRAPSDRRIPG</sequence>
<proteinExistence type="predicted"/>
<evidence type="ECO:0000313" key="2">
    <source>
        <dbReference type="EMBL" id="MBA1373121.1"/>
    </source>
</evidence>
<dbReference type="InterPro" id="IPR025461">
    <property type="entry name" value="ABA4-like"/>
</dbReference>
<dbReference type="RefSeq" id="WP_181266258.1">
    <property type="nucleotide sequence ID" value="NZ_BAAAGB010000002.1"/>
</dbReference>
<gene>
    <name evidence="2" type="ORF">FG486_02120</name>
</gene>
<keyword evidence="1" id="KW-0472">Membrane</keyword>
<dbReference type="EMBL" id="VDES01000001">
    <property type="protein sequence ID" value="MBA1373121.1"/>
    <property type="molecule type" value="Genomic_DNA"/>
</dbReference>
<keyword evidence="1" id="KW-0812">Transmembrane</keyword>
<organism evidence="2 3">
    <name type="scientific">Sphingomonas ursincola</name>
    <dbReference type="NCBI Taxonomy" id="56361"/>
    <lineage>
        <taxon>Bacteria</taxon>
        <taxon>Pseudomonadati</taxon>
        <taxon>Pseudomonadota</taxon>
        <taxon>Alphaproteobacteria</taxon>
        <taxon>Sphingomonadales</taxon>
        <taxon>Sphingomonadaceae</taxon>
        <taxon>Sphingomonas</taxon>
    </lineage>
</organism>
<keyword evidence="1" id="KW-1133">Transmembrane helix</keyword>
<keyword evidence="3" id="KW-1185">Reference proteome</keyword>